<sequence length="264" mass="28795">MRMTVRHRWRWVILAAALLAVACGGVFGKTYPAYRYRVTVEVETPQGLRRGSSVIEVQTTAGGPYSISGGGGGGIATRVTGEAAAIDLPNGETLFALLRTHGSPELPENLYALQIPYPTKAEVEARTGKGKWSSSTAFDIWMERVRTSRGIFTVPRWRTDALAGASGWPMLVRFGDTGDPGSVEEINPNDLRSTFGRGYAIKRVLVGKTNDPIAFKLEARLPWLPHTKGSLVEQPRRADGSLVPLGEAGLAVILNYRAFRRDDK</sequence>
<protein>
    <submittedName>
        <fullName evidence="1">Uncharacterized protein</fullName>
    </submittedName>
</protein>
<dbReference type="RefSeq" id="WP_169492881.1">
    <property type="nucleotide sequence ID" value="NZ_JABBGM010000003.1"/>
</dbReference>
<evidence type="ECO:0000313" key="2">
    <source>
        <dbReference type="Proteomes" id="UP000583556"/>
    </source>
</evidence>
<accession>A0A7Y0BPL8</accession>
<organism evidence="1 2">
    <name type="scientific">Novosphingobium olei</name>
    <dbReference type="NCBI Taxonomy" id="2728851"/>
    <lineage>
        <taxon>Bacteria</taxon>
        <taxon>Pseudomonadati</taxon>
        <taxon>Pseudomonadota</taxon>
        <taxon>Alphaproteobacteria</taxon>
        <taxon>Sphingomonadales</taxon>
        <taxon>Sphingomonadaceae</taxon>
        <taxon>Novosphingobium</taxon>
    </lineage>
</organism>
<evidence type="ECO:0000313" key="1">
    <source>
        <dbReference type="EMBL" id="NML93601.1"/>
    </source>
</evidence>
<reference evidence="1 2" key="1">
    <citation type="submission" date="2020-04" db="EMBL/GenBank/DDBJ databases">
        <title>Novosphingobium sp. TW-4 isolated from soil.</title>
        <authorList>
            <person name="Dahal R.H."/>
            <person name="Chaudhary D.K."/>
        </authorList>
    </citation>
    <scope>NUCLEOTIDE SEQUENCE [LARGE SCALE GENOMIC DNA]</scope>
    <source>
        <strain evidence="1 2">TW-4</strain>
    </source>
</reference>
<keyword evidence="2" id="KW-1185">Reference proteome</keyword>
<proteinExistence type="predicted"/>
<comment type="caution">
    <text evidence="1">The sequence shown here is derived from an EMBL/GenBank/DDBJ whole genome shotgun (WGS) entry which is preliminary data.</text>
</comment>
<dbReference type="Proteomes" id="UP000583556">
    <property type="component" value="Unassembled WGS sequence"/>
</dbReference>
<dbReference type="EMBL" id="JABBGM010000003">
    <property type="protein sequence ID" value="NML93601.1"/>
    <property type="molecule type" value="Genomic_DNA"/>
</dbReference>
<dbReference type="PROSITE" id="PS51257">
    <property type="entry name" value="PROKAR_LIPOPROTEIN"/>
    <property type="match status" value="1"/>
</dbReference>
<name>A0A7Y0BPL8_9SPHN</name>
<dbReference type="AlphaFoldDB" id="A0A7Y0BPL8"/>
<gene>
    <name evidence="1" type="ORF">HHL27_07970</name>
</gene>